<dbReference type="GO" id="GO:0006265">
    <property type="term" value="P:DNA topological change"/>
    <property type="evidence" value="ECO:0007669"/>
    <property type="project" value="UniProtKB-UniRule"/>
</dbReference>
<comment type="similarity">
    <text evidence="2">Belongs to the type II topoisomerase GyrA/ParC subunit family.</text>
</comment>
<dbReference type="InterPro" id="IPR006691">
    <property type="entry name" value="GyrA/parC_rep"/>
</dbReference>
<feature type="domain" description="Topo IIA-type catalytic" evidence="8">
    <location>
        <begin position="30"/>
        <end position="496"/>
    </location>
</feature>
<dbReference type="GO" id="GO:0005524">
    <property type="term" value="F:ATP binding"/>
    <property type="evidence" value="ECO:0007669"/>
    <property type="project" value="InterPro"/>
</dbReference>
<evidence type="ECO:0000259" key="8">
    <source>
        <dbReference type="PROSITE" id="PS52040"/>
    </source>
</evidence>
<dbReference type="SMART" id="SM00434">
    <property type="entry name" value="TOP4c"/>
    <property type="match status" value="1"/>
</dbReference>
<dbReference type="OrthoDB" id="9806486at2"/>
<comment type="caution">
    <text evidence="9">The sequence shown here is derived from an EMBL/GenBank/DDBJ whole genome shotgun (WGS) entry which is preliminary data.</text>
</comment>
<keyword evidence="4 7" id="KW-0799">Topoisomerase</keyword>
<dbReference type="CDD" id="cd00187">
    <property type="entry name" value="TOP4c"/>
    <property type="match status" value="1"/>
</dbReference>
<dbReference type="Pfam" id="PF03989">
    <property type="entry name" value="DNA_gyraseA_C"/>
    <property type="match status" value="3"/>
</dbReference>
<evidence type="ECO:0000256" key="2">
    <source>
        <dbReference type="ARBA" id="ARBA00008263"/>
    </source>
</evidence>
<dbReference type="GO" id="GO:0003918">
    <property type="term" value="F:DNA topoisomerase type II (double strand cut, ATP-hydrolyzing) activity"/>
    <property type="evidence" value="ECO:0007669"/>
    <property type="project" value="UniProtKB-EC"/>
</dbReference>
<evidence type="ECO:0000256" key="3">
    <source>
        <dbReference type="ARBA" id="ARBA00012895"/>
    </source>
</evidence>
<dbReference type="GO" id="GO:0009330">
    <property type="term" value="C:DNA topoisomerase type II (double strand cut, ATP-hydrolyzing) complex"/>
    <property type="evidence" value="ECO:0007669"/>
    <property type="project" value="TreeGrafter"/>
</dbReference>
<dbReference type="Gene3D" id="2.120.10.90">
    <property type="entry name" value="DNA gyrase/topoisomerase IV, subunit A, C-terminal"/>
    <property type="match status" value="1"/>
</dbReference>
<evidence type="ECO:0000256" key="4">
    <source>
        <dbReference type="ARBA" id="ARBA00023029"/>
    </source>
</evidence>
<dbReference type="FunCoup" id="M1YMM4">
    <property type="interactions" value="129"/>
</dbReference>
<dbReference type="EMBL" id="CAQJ01000084">
    <property type="protein sequence ID" value="CCQ91689.1"/>
    <property type="molecule type" value="Genomic_DNA"/>
</dbReference>
<dbReference type="HOGENOM" id="CLU_002977_6_1_0"/>
<dbReference type="InterPro" id="IPR002205">
    <property type="entry name" value="Topo_IIA_dom_A"/>
</dbReference>
<keyword evidence="10" id="KW-1185">Reference proteome</keyword>
<protein>
    <recommendedName>
        <fullName evidence="3">DNA topoisomerase (ATP-hydrolyzing)</fullName>
        <ecNumber evidence="3">5.6.2.2</ecNumber>
    </recommendedName>
</protein>
<comment type="catalytic activity">
    <reaction evidence="1 7">
        <text>ATP-dependent breakage, passage and rejoining of double-stranded DNA.</text>
        <dbReference type="EC" id="5.6.2.2"/>
    </reaction>
</comment>
<dbReference type="SUPFAM" id="SSF56719">
    <property type="entry name" value="Type II DNA topoisomerase"/>
    <property type="match status" value="1"/>
</dbReference>
<dbReference type="InterPro" id="IPR050220">
    <property type="entry name" value="Type_II_DNA_Topoisomerases"/>
</dbReference>
<dbReference type="SUPFAM" id="SSF101904">
    <property type="entry name" value="GyrA/ParC C-terminal domain-like"/>
    <property type="match status" value="1"/>
</dbReference>
<dbReference type="GO" id="GO:0005737">
    <property type="term" value="C:cytoplasm"/>
    <property type="evidence" value="ECO:0007669"/>
    <property type="project" value="TreeGrafter"/>
</dbReference>
<reference evidence="9 10" key="1">
    <citation type="journal article" date="2013" name="Front. Microbiol.">
        <title>The genome of Nitrospina gracilis illuminates the metabolism and evolution of the major marine nitrite oxidizer.</title>
        <authorList>
            <person name="Luecker S."/>
            <person name="Nowka B."/>
            <person name="Rattei T."/>
            <person name="Spieck E."/>
            <person name="and Daims H."/>
        </authorList>
    </citation>
    <scope>NUCLEOTIDE SEQUENCE [LARGE SCALE GENOMIC DNA]</scope>
    <source>
        <strain evidence="9 10">3/211</strain>
    </source>
</reference>
<keyword evidence="5 7" id="KW-0238">DNA-binding</keyword>
<evidence type="ECO:0000256" key="7">
    <source>
        <dbReference type="PROSITE-ProRule" id="PRU01384"/>
    </source>
</evidence>
<dbReference type="Gene3D" id="1.10.268.10">
    <property type="entry name" value="Topoisomerase, domain 3"/>
    <property type="match status" value="1"/>
</dbReference>
<accession>M1YMM4</accession>
<dbReference type="InParanoid" id="M1YMM4"/>
<dbReference type="Gene3D" id="3.30.1360.40">
    <property type="match status" value="1"/>
</dbReference>
<dbReference type="NCBIfam" id="NF004044">
    <property type="entry name" value="PRK05561.1"/>
    <property type="match status" value="1"/>
</dbReference>
<dbReference type="InterPro" id="IPR035516">
    <property type="entry name" value="Gyrase/topoIV_suA_C"/>
</dbReference>
<dbReference type="GO" id="GO:0003677">
    <property type="term" value="F:DNA binding"/>
    <property type="evidence" value="ECO:0007669"/>
    <property type="project" value="UniProtKB-UniRule"/>
</dbReference>
<dbReference type="Pfam" id="PF00521">
    <property type="entry name" value="DNA_topoisoIV"/>
    <property type="match status" value="1"/>
</dbReference>
<organism evidence="9 10">
    <name type="scientific">Nitrospina gracilis (strain 3/211)</name>
    <dbReference type="NCBI Taxonomy" id="1266370"/>
    <lineage>
        <taxon>Bacteria</taxon>
        <taxon>Pseudomonadati</taxon>
        <taxon>Nitrospinota/Tectimicrobiota group</taxon>
        <taxon>Nitrospinota</taxon>
        <taxon>Nitrospinia</taxon>
        <taxon>Nitrospinales</taxon>
        <taxon>Nitrospinaceae</taxon>
        <taxon>Nitrospina</taxon>
    </lineage>
</organism>
<dbReference type="PROSITE" id="PS52040">
    <property type="entry name" value="TOPO_IIA"/>
    <property type="match status" value="1"/>
</dbReference>
<evidence type="ECO:0000313" key="10">
    <source>
        <dbReference type="Proteomes" id="UP000011704"/>
    </source>
</evidence>
<dbReference type="InterPro" id="IPR013760">
    <property type="entry name" value="Topo_IIA-like_dom_sf"/>
</dbReference>
<dbReference type="EC" id="5.6.2.2" evidence="3"/>
<evidence type="ECO:0000256" key="5">
    <source>
        <dbReference type="ARBA" id="ARBA00023125"/>
    </source>
</evidence>
<feature type="active site" description="O-(5'-phospho-DNA)-tyrosine intermediate" evidence="7">
    <location>
        <position position="118"/>
    </location>
</feature>
<dbReference type="STRING" id="1266370.NITGR_760002"/>
<gene>
    <name evidence="9" type="ORF">NITGR_760002</name>
</gene>
<proteinExistence type="inferred from homology"/>
<dbReference type="Proteomes" id="UP000011704">
    <property type="component" value="Unassembled WGS sequence"/>
</dbReference>
<evidence type="ECO:0000256" key="1">
    <source>
        <dbReference type="ARBA" id="ARBA00000185"/>
    </source>
</evidence>
<keyword evidence="6 7" id="KW-0413">Isomerase</keyword>
<dbReference type="RefSeq" id="WP_005010690.1">
    <property type="nucleotide sequence ID" value="NZ_HG422173.1"/>
</dbReference>
<dbReference type="Gene3D" id="3.90.199.10">
    <property type="entry name" value="Topoisomerase II, domain 5"/>
    <property type="match status" value="1"/>
</dbReference>
<dbReference type="InterPro" id="IPR013757">
    <property type="entry name" value="Topo_IIA_A_a_sf"/>
</dbReference>
<dbReference type="PANTHER" id="PTHR43493">
    <property type="entry name" value="DNA GYRASE/TOPOISOMERASE SUBUNIT A"/>
    <property type="match status" value="1"/>
</dbReference>
<evidence type="ECO:0000313" key="9">
    <source>
        <dbReference type="EMBL" id="CCQ91689.1"/>
    </source>
</evidence>
<dbReference type="InterPro" id="IPR013758">
    <property type="entry name" value="Topo_IIA_A/C_ab"/>
</dbReference>
<dbReference type="PANTHER" id="PTHR43493:SF5">
    <property type="entry name" value="DNA GYRASE SUBUNIT A, CHLOROPLASTIC_MITOCHONDRIAL"/>
    <property type="match status" value="1"/>
</dbReference>
<name>M1YMM4_NITG3</name>
<dbReference type="AlphaFoldDB" id="M1YMM4"/>
<evidence type="ECO:0000256" key="6">
    <source>
        <dbReference type="ARBA" id="ARBA00023235"/>
    </source>
</evidence>
<sequence>MANEKESDITQELENRFLTYALSTIVSRSLPDVRDGLKPIHRRILYAMNGMGVGAEAKPVKSAKIIGEVLGKFHPHGDTSTYDSMVRMAQDFAMRYPLVDGKGNFGSVDGDSPAAYRYTEGKLTPITSYMLADIKKSTVEFRANYDNTLQEPVILPSKVPNLLINGSSGIAVGMACSFPSHNLKEVMNALMSLIDDRKQTTTQIMKHIKGPDFPTGGILLNSKTELRKMYEEGSGNLKVRGKWTMETLPRSKTQIVITEIPYGVNKARLIEKIAEIIIAKKLQALTDIRDESDENVRVVLEIKSGSDPDKIMAYLFKHSDLESGFQINFNCLKPNGEPERLSIGELCLHFLDFRKDVVTRRIKYDLEVLEKRLHILDGFAVIFKDLDKALKLIRSSKSKDEAATKLKKTFKLDDEQTAAILDIPLYRLVSMEIDKILQEQKEKRKEQKRLKDILKSEKKIWQEVKAELKEITDKYSDKRRTQFGSDDGVEFNAEDFIEHEDVALVVSKNGWLRKMKSVSDPASLKYKENDGLLEMVRVNTADLVAFFTSHGVVYVQKVHALPYTRSGFGEPIQNLFKFGDGERVIRMLPLLSPQSVEAREAAKGEQQNLPLDGIGQEEDAELLLVNSAGYGFRFATENLSETTRSGKKVMTLKNNARLITVIQTVGTHAFLLTEAGKGMLVKLDKITQLSGAGVGVRLINVGDSRFLAAKCVKKRETVELLLDSGKTKELKMTAVPEYNRGSQGVGVVKRVKVVRILEN</sequence>